<keyword evidence="6 8" id="KW-0472">Membrane</keyword>
<dbReference type="OrthoDB" id="2985014at2759"/>
<accession>A0A9W9FYY8</accession>
<feature type="transmembrane region" description="Helical" evidence="8">
    <location>
        <begin position="100"/>
        <end position="121"/>
    </location>
</feature>
<evidence type="ECO:0000256" key="1">
    <source>
        <dbReference type="ARBA" id="ARBA00004141"/>
    </source>
</evidence>
<dbReference type="Pfam" id="PF07690">
    <property type="entry name" value="MFS_1"/>
    <property type="match status" value="1"/>
</dbReference>
<keyword evidence="10" id="KW-1185">Reference proteome</keyword>
<name>A0A9W9FYY8_9EURO</name>
<dbReference type="PANTHER" id="PTHR43791:SF36">
    <property type="entry name" value="TRANSPORTER, PUTATIVE (AFU_ORTHOLOGUE AFUA_6G08340)-RELATED"/>
    <property type="match status" value="1"/>
</dbReference>
<dbReference type="AlphaFoldDB" id="A0A9W9FYY8"/>
<evidence type="ECO:0008006" key="11">
    <source>
        <dbReference type="Google" id="ProtNLM"/>
    </source>
</evidence>
<evidence type="ECO:0000256" key="2">
    <source>
        <dbReference type="ARBA" id="ARBA00008335"/>
    </source>
</evidence>
<evidence type="ECO:0000256" key="4">
    <source>
        <dbReference type="ARBA" id="ARBA00022692"/>
    </source>
</evidence>
<dbReference type="Proteomes" id="UP001149165">
    <property type="component" value="Unassembled WGS sequence"/>
</dbReference>
<dbReference type="SUPFAM" id="SSF103473">
    <property type="entry name" value="MFS general substrate transporter"/>
    <property type="match status" value="1"/>
</dbReference>
<dbReference type="InterPro" id="IPR011701">
    <property type="entry name" value="MFS"/>
</dbReference>
<evidence type="ECO:0000256" key="5">
    <source>
        <dbReference type="ARBA" id="ARBA00022989"/>
    </source>
</evidence>
<reference evidence="9" key="1">
    <citation type="submission" date="2022-11" db="EMBL/GenBank/DDBJ databases">
        <authorList>
            <person name="Petersen C."/>
        </authorList>
    </citation>
    <scope>NUCLEOTIDE SEQUENCE</scope>
    <source>
        <strain evidence="9">IBT 30069</strain>
    </source>
</reference>
<keyword evidence="3" id="KW-0813">Transport</keyword>
<feature type="transmembrane region" description="Helical" evidence="8">
    <location>
        <begin position="127"/>
        <end position="146"/>
    </location>
</feature>
<feature type="transmembrane region" description="Helical" evidence="8">
    <location>
        <begin position="184"/>
        <end position="209"/>
    </location>
</feature>
<protein>
    <recommendedName>
        <fullName evidence="11">Major facilitator superfamily (MFS) profile domain-containing protein</fullName>
    </recommendedName>
</protein>
<feature type="transmembrane region" description="Helical" evidence="8">
    <location>
        <begin position="290"/>
        <end position="315"/>
    </location>
</feature>
<keyword evidence="5 8" id="KW-1133">Transmembrane helix</keyword>
<evidence type="ECO:0000313" key="9">
    <source>
        <dbReference type="EMBL" id="KAJ5109058.1"/>
    </source>
</evidence>
<feature type="transmembrane region" description="Helical" evidence="8">
    <location>
        <begin position="381"/>
        <end position="403"/>
    </location>
</feature>
<reference evidence="9" key="2">
    <citation type="journal article" date="2023" name="IMA Fungus">
        <title>Comparative genomic study of the Penicillium genus elucidates a diverse pangenome and 15 lateral gene transfer events.</title>
        <authorList>
            <person name="Petersen C."/>
            <person name="Sorensen T."/>
            <person name="Nielsen M.R."/>
            <person name="Sondergaard T.E."/>
            <person name="Sorensen J.L."/>
            <person name="Fitzpatrick D.A."/>
            <person name="Frisvad J.C."/>
            <person name="Nielsen K.L."/>
        </authorList>
    </citation>
    <scope>NUCLEOTIDE SEQUENCE</scope>
    <source>
        <strain evidence="9">IBT 30069</strain>
    </source>
</reference>
<keyword evidence="4 8" id="KW-0812">Transmembrane</keyword>
<feature type="transmembrane region" description="Helical" evidence="8">
    <location>
        <begin position="445"/>
        <end position="467"/>
    </location>
</feature>
<evidence type="ECO:0000256" key="3">
    <source>
        <dbReference type="ARBA" id="ARBA00022448"/>
    </source>
</evidence>
<dbReference type="InterPro" id="IPR036259">
    <property type="entry name" value="MFS_trans_sf"/>
</dbReference>
<feature type="region of interest" description="Disordered" evidence="7">
    <location>
        <begin position="1"/>
        <end position="25"/>
    </location>
</feature>
<gene>
    <name evidence="9" type="ORF">N7456_005733</name>
</gene>
<dbReference type="PANTHER" id="PTHR43791">
    <property type="entry name" value="PERMEASE-RELATED"/>
    <property type="match status" value="1"/>
</dbReference>
<dbReference type="GO" id="GO:0016020">
    <property type="term" value="C:membrane"/>
    <property type="evidence" value="ECO:0007669"/>
    <property type="project" value="UniProtKB-SubCell"/>
</dbReference>
<organism evidence="9 10">
    <name type="scientific">Penicillium angulare</name>
    <dbReference type="NCBI Taxonomy" id="116970"/>
    <lineage>
        <taxon>Eukaryota</taxon>
        <taxon>Fungi</taxon>
        <taxon>Dikarya</taxon>
        <taxon>Ascomycota</taxon>
        <taxon>Pezizomycotina</taxon>
        <taxon>Eurotiomycetes</taxon>
        <taxon>Eurotiomycetidae</taxon>
        <taxon>Eurotiales</taxon>
        <taxon>Aspergillaceae</taxon>
        <taxon>Penicillium</taxon>
    </lineage>
</organism>
<sequence>MGFLSKGEPSGDEIQRAPPDEDVEKTVPAQLESAPVYPPAKVIPNAIDPELERRVVIKLDLRVPTLMGFFYLLAFLDRSNIGNAKIAGMTEDLGLTSDKYAWLLTIFYISYTVFEFQALMWKLIKPHQWATFVVFSWGLVATCQAATKNWQGMMALRFLMGAFEAGFGPGVPYLLSFFYRRHELGLRCGLFLSAAPLANTFAGALAYGITSGHAKLANWRVLFLVEGLPVCLSAILAWFFVPDSPSSARFLTEEEKEVARARGLQQAGDADRESKVQWKELAMTLLDAKAWLTAFMYFSCNVSFSSLPVFLPTILEEMGYSKINAQGLTAPPFFASFIVTIITPWVADRIQQRGLMIAVLSLIGGVGYILCATCTTVGVRYFGVFLAACGVFPAIANILPWVLNNQGSDTRRGGGIILLNVIGQCGPFLGTNVFPDSQAPRYIEGMSICAAFMVFTSFLALVLRSLLVWENKRLDKKYGPRIEVDESKGEVAVAEDNYGASFRYML</sequence>
<evidence type="ECO:0000256" key="6">
    <source>
        <dbReference type="ARBA" id="ARBA00023136"/>
    </source>
</evidence>
<evidence type="ECO:0000256" key="8">
    <source>
        <dbReference type="SAM" id="Phobius"/>
    </source>
</evidence>
<feature type="transmembrane region" description="Helical" evidence="8">
    <location>
        <begin position="353"/>
        <end position="374"/>
    </location>
</feature>
<feature type="transmembrane region" description="Helical" evidence="8">
    <location>
        <begin position="221"/>
        <end position="241"/>
    </location>
</feature>
<dbReference type="FunFam" id="1.20.1250.20:FF:000013">
    <property type="entry name" value="MFS general substrate transporter"/>
    <property type="match status" value="1"/>
</dbReference>
<comment type="caution">
    <text evidence="9">The sequence shown here is derived from an EMBL/GenBank/DDBJ whole genome shotgun (WGS) entry which is preliminary data.</text>
</comment>
<dbReference type="GO" id="GO:0022857">
    <property type="term" value="F:transmembrane transporter activity"/>
    <property type="evidence" value="ECO:0007669"/>
    <property type="project" value="InterPro"/>
</dbReference>
<dbReference type="Gene3D" id="1.20.1250.20">
    <property type="entry name" value="MFS general substrate transporter like domains"/>
    <property type="match status" value="2"/>
</dbReference>
<dbReference type="EMBL" id="JAPQKH010000003">
    <property type="protein sequence ID" value="KAJ5109058.1"/>
    <property type="molecule type" value="Genomic_DNA"/>
</dbReference>
<dbReference type="FunFam" id="1.20.1250.20:FF:000018">
    <property type="entry name" value="MFS transporter permease"/>
    <property type="match status" value="1"/>
</dbReference>
<feature type="transmembrane region" description="Helical" evidence="8">
    <location>
        <begin position="327"/>
        <end position="347"/>
    </location>
</feature>
<evidence type="ECO:0000256" key="7">
    <source>
        <dbReference type="SAM" id="MobiDB-lite"/>
    </source>
</evidence>
<comment type="similarity">
    <text evidence="2">Belongs to the major facilitator superfamily.</text>
</comment>
<evidence type="ECO:0000313" key="10">
    <source>
        <dbReference type="Proteomes" id="UP001149165"/>
    </source>
</evidence>
<feature type="transmembrane region" description="Helical" evidence="8">
    <location>
        <begin position="158"/>
        <end position="178"/>
    </location>
</feature>
<comment type="subcellular location">
    <subcellularLocation>
        <location evidence="1">Membrane</location>
        <topology evidence="1">Multi-pass membrane protein</topology>
    </subcellularLocation>
</comment>
<proteinExistence type="inferred from homology"/>